<proteinExistence type="predicted"/>
<accession>A0AAE0Y950</accession>
<keyword evidence="2" id="KW-1185">Reference proteome</keyword>
<comment type="caution">
    <text evidence="1">The sequence shown here is derived from an EMBL/GenBank/DDBJ whole genome shotgun (WGS) entry which is preliminary data.</text>
</comment>
<protein>
    <submittedName>
        <fullName evidence="1">Uncharacterized protein</fullName>
    </submittedName>
</protein>
<gene>
    <name evidence="1" type="ORF">RRG08_000246</name>
</gene>
<evidence type="ECO:0000313" key="2">
    <source>
        <dbReference type="Proteomes" id="UP001283361"/>
    </source>
</evidence>
<name>A0AAE0Y950_9GAST</name>
<reference evidence="1" key="1">
    <citation type="journal article" date="2023" name="G3 (Bethesda)">
        <title>A reference genome for the long-term kleptoplast-retaining sea slug Elysia crispata morphotype clarki.</title>
        <authorList>
            <person name="Eastman K.E."/>
            <person name="Pendleton A.L."/>
            <person name="Shaikh M.A."/>
            <person name="Suttiyut T."/>
            <person name="Ogas R."/>
            <person name="Tomko P."/>
            <person name="Gavelis G."/>
            <person name="Widhalm J.R."/>
            <person name="Wisecaver J.H."/>
        </authorList>
    </citation>
    <scope>NUCLEOTIDE SEQUENCE</scope>
    <source>
        <strain evidence="1">ECLA1</strain>
    </source>
</reference>
<organism evidence="1 2">
    <name type="scientific">Elysia crispata</name>
    <name type="common">lettuce slug</name>
    <dbReference type="NCBI Taxonomy" id="231223"/>
    <lineage>
        <taxon>Eukaryota</taxon>
        <taxon>Metazoa</taxon>
        <taxon>Spiralia</taxon>
        <taxon>Lophotrochozoa</taxon>
        <taxon>Mollusca</taxon>
        <taxon>Gastropoda</taxon>
        <taxon>Heterobranchia</taxon>
        <taxon>Euthyneura</taxon>
        <taxon>Panpulmonata</taxon>
        <taxon>Sacoglossa</taxon>
        <taxon>Placobranchoidea</taxon>
        <taxon>Plakobranchidae</taxon>
        <taxon>Elysia</taxon>
    </lineage>
</organism>
<dbReference type="Proteomes" id="UP001283361">
    <property type="component" value="Unassembled WGS sequence"/>
</dbReference>
<dbReference type="AlphaFoldDB" id="A0AAE0Y950"/>
<sequence length="94" mass="11433">MLDEKRYWTRKDDGREKILDEKRCWSRKDIGREKMLDEKRCWTRKDIGREKMLDEKRSAMQCRSSIQPCYLRSKGNRWGTIRGTPSHMVQIARL</sequence>
<dbReference type="EMBL" id="JAWDGP010006697">
    <property type="protein sequence ID" value="KAK3736646.1"/>
    <property type="molecule type" value="Genomic_DNA"/>
</dbReference>
<evidence type="ECO:0000313" key="1">
    <source>
        <dbReference type="EMBL" id="KAK3736646.1"/>
    </source>
</evidence>